<evidence type="ECO:0000256" key="2">
    <source>
        <dbReference type="ARBA" id="ARBA00035108"/>
    </source>
</evidence>
<proteinExistence type="inferred from homology"/>
<feature type="compositionally biased region" description="Basic and acidic residues" evidence="4">
    <location>
        <begin position="205"/>
        <end position="214"/>
    </location>
</feature>
<dbReference type="EMBL" id="CP108133">
    <property type="protein sequence ID" value="WTP49225.1"/>
    <property type="molecule type" value="Genomic_DNA"/>
</dbReference>
<name>A0ABZ1JCT7_9ACTN</name>
<protein>
    <submittedName>
        <fullName evidence="5">GvpL/GvpF family gas vesicle protein</fullName>
    </submittedName>
</protein>
<dbReference type="PANTHER" id="PTHR36852">
    <property type="entry name" value="PROTEIN GVPL 2"/>
    <property type="match status" value="1"/>
</dbReference>
<dbReference type="InterPro" id="IPR009430">
    <property type="entry name" value="GvpL/GvpF"/>
</dbReference>
<dbReference type="Proteomes" id="UP001432166">
    <property type="component" value="Chromosome"/>
</dbReference>
<keyword evidence="6" id="KW-1185">Reference proteome</keyword>
<comment type="subcellular location">
    <subcellularLocation>
        <location evidence="2">Gas vesicle</location>
    </subcellularLocation>
</comment>
<dbReference type="Pfam" id="PF06386">
    <property type="entry name" value="GvpL_GvpF"/>
    <property type="match status" value="1"/>
</dbReference>
<gene>
    <name evidence="5" type="ORF">OG288_13485</name>
</gene>
<sequence length="297" mass="33024">MTERGPETSDADTIYVFAVCRDPDPTDVVGLTGVSDDSAVSTLSLGTLTAIVQTVRAADFTDEAWQARLSDQRELERYARAHHDVVSAVAARCPTVPLPMATLYHGERRVREALGEEADRFRAALRRIAHHAEWGVKVYAPPSTRVDRDARDGRDAREGRSDRLERDRRDDPHDPERAPARQVASADRTRPAPGAGLAYLNRKRGAQERRERGQNEALRIAEAVDAEVGGLAKASRRLRPQPQAAGERRVQVLNATYLVAEHRAEELARLTRTLRERTGARIELSGPWVPYSFVGEV</sequence>
<dbReference type="RefSeq" id="WP_328937527.1">
    <property type="nucleotide sequence ID" value="NZ_CP108133.1"/>
</dbReference>
<keyword evidence="1" id="KW-0304">Gas vesicle</keyword>
<evidence type="ECO:0000256" key="3">
    <source>
        <dbReference type="ARBA" id="ARBA00035643"/>
    </source>
</evidence>
<feature type="region of interest" description="Disordered" evidence="4">
    <location>
        <begin position="144"/>
        <end position="214"/>
    </location>
</feature>
<comment type="similarity">
    <text evidence="3">Belongs to the gas vesicle GvpF/GvpL family.</text>
</comment>
<evidence type="ECO:0000256" key="4">
    <source>
        <dbReference type="SAM" id="MobiDB-lite"/>
    </source>
</evidence>
<evidence type="ECO:0000313" key="5">
    <source>
        <dbReference type="EMBL" id="WTP49225.1"/>
    </source>
</evidence>
<evidence type="ECO:0000313" key="6">
    <source>
        <dbReference type="Proteomes" id="UP001432166"/>
    </source>
</evidence>
<accession>A0ABZ1JCT7</accession>
<dbReference type="PANTHER" id="PTHR36852:SF1">
    <property type="entry name" value="PROTEIN GVPL 2"/>
    <property type="match status" value="1"/>
</dbReference>
<evidence type="ECO:0000256" key="1">
    <source>
        <dbReference type="ARBA" id="ARBA00022987"/>
    </source>
</evidence>
<organism evidence="5 6">
    <name type="scientific">Streptomyces tauricus</name>
    <dbReference type="NCBI Taxonomy" id="68274"/>
    <lineage>
        <taxon>Bacteria</taxon>
        <taxon>Bacillati</taxon>
        <taxon>Actinomycetota</taxon>
        <taxon>Actinomycetes</taxon>
        <taxon>Kitasatosporales</taxon>
        <taxon>Streptomycetaceae</taxon>
        <taxon>Streptomyces</taxon>
        <taxon>Streptomyces aurantiacus group</taxon>
    </lineage>
</organism>
<feature type="compositionally biased region" description="Basic and acidic residues" evidence="4">
    <location>
        <begin position="145"/>
        <end position="179"/>
    </location>
</feature>
<reference evidence="5" key="1">
    <citation type="submission" date="2022-10" db="EMBL/GenBank/DDBJ databases">
        <title>The complete genomes of actinobacterial strains from the NBC collection.</title>
        <authorList>
            <person name="Joergensen T.S."/>
            <person name="Alvarez Arevalo M."/>
            <person name="Sterndorff E.B."/>
            <person name="Faurdal D."/>
            <person name="Vuksanovic O."/>
            <person name="Mourched A.-S."/>
            <person name="Charusanti P."/>
            <person name="Shaw S."/>
            <person name="Blin K."/>
            <person name="Weber T."/>
        </authorList>
    </citation>
    <scope>NUCLEOTIDE SEQUENCE</scope>
    <source>
        <strain evidence="5">NBC_00189</strain>
    </source>
</reference>